<name>A0A8C7Y9R5_9TELE</name>
<reference evidence="5" key="2">
    <citation type="submission" date="2025-09" db="UniProtKB">
        <authorList>
            <consortium name="Ensembl"/>
        </authorList>
    </citation>
    <scope>IDENTIFICATION</scope>
</reference>
<dbReference type="Pfam" id="PF14909">
    <property type="entry name" value="SPATA6"/>
    <property type="match status" value="1"/>
</dbReference>
<evidence type="ECO:0000256" key="2">
    <source>
        <dbReference type="ARBA" id="ARBA00022553"/>
    </source>
</evidence>
<dbReference type="GO" id="GO:0032027">
    <property type="term" value="F:myosin light chain binding"/>
    <property type="evidence" value="ECO:0007669"/>
    <property type="project" value="InterPro"/>
</dbReference>
<keyword evidence="3" id="KW-0732">Signal</keyword>
<dbReference type="AlphaFoldDB" id="A0A8C7Y9R5"/>
<organism evidence="5 6">
    <name type="scientific">Oryzias sinensis</name>
    <name type="common">Chinese medaka</name>
    <dbReference type="NCBI Taxonomy" id="183150"/>
    <lineage>
        <taxon>Eukaryota</taxon>
        <taxon>Metazoa</taxon>
        <taxon>Chordata</taxon>
        <taxon>Craniata</taxon>
        <taxon>Vertebrata</taxon>
        <taxon>Euteleostomi</taxon>
        <taxon>Actinopterygii</taxon>
        <taxon>Neopterygii</taxon>
        <taxon>Teleostei</taxon>
        <taxon>Neoteleostei</taxon>
        <taxon>Acanthomorphata</taxon>
        <taxon>Ovalentaria</taxon>
        <taxon>Atherinomorphae</taxon>
        <taxon>Beloniformes</taxon>
        <taxon>Adrianichthyidae</taxon>
        <taxon>Oryziinae</taxon>
        <taxon>Oryzias</taxon>
    </lineage>
</organism>
<evidence type="ECO:0000256" key="3">
    <source>
        <dbReference type="SAM" id="SignalP"/>
    </source>
</evidence>
<dbReference type="Proteomes" id="UP000694383">
    <property type="component" value="Unplaced"/>
</dbReference>
<evidence type="ECO:0000259" key="4">
    <source>
        <dbReference type="Pfam" id="PF14909"/>
    </source>
</evidence>
<dbReference type="InterPro" id="IPR032732">
    <property type="entry name" value="SPATA6_N"/>
</dbReference>
<evidence type="ECO:0000256" key="1">
    <source>
        <dbReference type="ARBA" id="ARBA00006215"/>
    </source>
</evidence>
<proteinExistence type="inferred from homology"/>
<comment type="similarity">
    <text evidence="1">Belongs to the SPATA6 family.</text>
</comment>
<dbReference type="InterPro" id="IPR042769">
    <property type="entry name" value="SPATA6_fam"/>
</dbReference>
<feature type="domain" description="Spermatogenesis-associated protein 6 N-terminal" evidence="4">
    <location>
        <begin position="15"/>
        <end position="67"/>
    </location>
</feature>
<sequence length="69" mass="7956">LPKRVWTCVLLVHVQVSCPGVHRPAKEDVYLSVFVTGQYHQSECLPAVFPLLFQEKMTFEKVRRKSVCP</sequence>
<dbReference type="GeneTree" id="ENSGT01000000215711"/>
<keyword evidence="6" id="KW-1185">Reference proteome</keyword>
<dbReference type="Ensembl" id="ENSOSIT00000025132.1">
    <property type="protein sequence ID" value="ENSOSIP00000023794.1"/>
    <property type="gene ID" value="ENSOSIG00000012523.1"/>
</dbReference>
<dbReference type="PANTHER" id="PTHR16435:SF6">
    <property type="entry name" value="IP09370P"/>
    <property type="match status" value="1"/>
</dbReference>
<protein>
    <recommendedName>
        <fullName evidence="4">Spermatogenesis-associated protein 6 N-terminal domain-containing protein</fullName>
    </recommendedName>
</protein>
<dbReference type="GO" id="GO:0120212">
    <property type="term" value="C:sperm head-tail coupling apparatus"/>
    <property type="evidence" value="ECO:0007669"/>
    <property type="project" value="InterPro"/>
</dbReference>
<keyword evidence="2" id="KW-0597">Phosphoprotein</keyword>
<evidence type="ECO:0000313" key="6">
    <source>
        <dbReference type="Proteomes" id="UP000694383"/>
    </source>
</evidence>
<reference evidence="5" key="1">
    <citation type="submission" date="2025-08" db="UniProtKB">
        <authorList>
            <consortium name="Ensembl"/>
        </authorList>
    </citation>
    <scope>IDENTIFICATION</scope>
</reference>
<dbReference type="PANTHER" id="PTHR16435">
    <property type="entry name" value="SPERMATOGENESIS-ASSOCIATED PROTEIN 6 SPATA6"/>
    <property type="match status" value="1"/>
</dbReference>
<dbReference type="GO" id="GO:0007283">
    <property type="term" value="P:spermatogenesis"/>
    <property type="evidence" value="ECO:0007669"/>
    <property type="project" value="InterPro"/>
</dbReference>
<feature type="signal peptide" evidence="3">
    <location>
        <begin position="1"/>
        <end position="19"/>
    </location>
</feature>
<accession>A0A8C7Y9R5</accession>
<evidence type="ECO:0000313" key="5">
    <source>
        <dbReference type="Ensembl" id="ENSOSIP00000023794.1"/>
    </source>
</evidence>
<feature type="chain" id="PRO_5034337813" description="Spermatogenesis-associated protein 6 N-terminal domain-containing protein" evidence="3">
    <location>
        <begin position="20"/>
        <end position="69"/>
    </location>
</feature>